<sequence>MKKRILFGAGIALFSALSFSCSKDDGPNGEVGNNYFSVKIDGKEKTFPIVEAAWVEGGNYLMISAMDNGKESVMISVMSDKTRVPAGTYTLQDNSGFSILAAHNTTKDEVQVNSTASRDTDAPEDSFNLKIDNINNNLVEGTFSGTLIRVQGLETLGSTKLTDGKFKTSIQPN</sequence>
<accession>A0A8H9G031</accession>
<dbReference type="AlphaFoldDB" id="A0A8H9G031"/>
<dbReference type="Proteomes" id="UP000614460">
    <property type="component" value="Unassembled WGS sequence"/>
</dbReference>
<evidence type="ECO:0000313" key="2">
    <source>
        <dbReference type="EMBL" id="GGE14226.1"/>
    </source>
</evidence>
<dbReference type="EMBL" id="BMKM01000002">
    <property type="protein sequence ID" value="GGE14226.1"/>
    <property type="molecule type" value="Genomic_DNA"/>
</dbReference>
<feature type="signal peptide" evidence="1">
    <location>
        <begin position="1"/>
        <end position="20"/>
    </location>
</feature>
<reference evidence="2" key="2">
    <citation type="submission" date="2020-09" db="EMBL/GenBank/DDBJ databases">
        <authorList>
            <person name="Sun Q."/>
            <person name="Zhou Y."/>
        </authorList>
    </citation>
    <scope>NUCLEOTIDE SEQUENCE</scope>
    <source>
        <strain evidence="2">CGMCC 1.15966</strain>
    </source>
</reference>
<proteinExistence type="predicted"/>
<dbReference type="PROSITE" id="PS51257">
    <property type="entry name" value="PROKAR_LIPOPROTEIN"/>
    <property type="match status" value="1"/>
</dbReference>
<feature type="chain" id="PRO_5034379029" evidence="1">
    <location>
        <begin position="21"/>
        <end position="173"/>
    </location>
</feature>
<evidence type="ECO:0000256" key="1">
    <source>
        <dbReference type="SAM" id="SignalP"/>
    </source>
</evidence>
<dbReference type="RefSeq" id="WP_094281530.1">
    <property type="nucleotide sequence ID" value="NZ_BMKM01000002.1"/>
</dbReference>
<gene>
    <name evidence="2" type="ORF">GCM10011516_10040</name>
</gene>
<keyword evidence="3" id="KW-1185">Reference proteome</keyword>
<protein>
    <submittedName>
        <fullName evidence="2">Uncharacterized protein</fullName>
    </submittedName>
</protein>
<organism evidence="2 3">
    <name type="scientific">Sphingobacterium cellulitidis</name>
    <dbReference type="NCBI Taxonomy" id="1768011"/>
    <lineage>
        <taxon>Bacteria</taxon>
        <taxon>Pseudomonadati</taxon>
        <taxon>Bacteroidota</taxon>
        <taxon>Sphingobacteriia</taxon>
        <taxon>Sphingobacteriales</taxon>
        <taxon>Sphingobacteriaceae</taxon>
        <taxon>Sphingobacterium</taxon>
    </lineage>
</organism>
<keyword evidence="1" id="KW-0732">Signal</keyword>
<name>A0A8H9G031_9SPHI</name>
<reference evidence="2" key="1">
    <citation type="journal article" date="2014" name="Int. J. Syst. Evol. Microbiol.">
        <title>Complete genome sequence of Corynebacterium casei LMG S-19264T (=DSM 44701T), isolated from a smear-ripened cheese.</title>
        <authorList>
            <consortium name="US DOE Joint Genome Institute (JGI-PGF)"/>
            <person name="Walter F."/>
            <person name="Albersmeier A."/>
            <person name="Kalinowski J."/>
            <person name="Ruckert C."/>
        </authorList>
    </citation>
    <scope>NUCLEOTIDE SEQUENCE</scope>
    <source>
        <strain evidence="2">CGMCC 1.15966</strain>
    </source>
</reference>
<evidence type="ECO:0000313" key="3">
    <source>
        <dbReference type="Proteomes" id="UP000614460"/>
    </source>
</evidence>
<comment type="caution">
    <text evidence="2">The sequence shown here is derived from an EMBL/GenBank/DDBJ whole genome shotgun (WGS) entry which is preliminary data.</text>
</comment>